<evidence type="ECO:0000313" key="2">
    <source>
        <dbReference type="Proteomes" id="UP000269221"/>
    </source>
</evidence>
<dbReference type="InterPro" id="IPR018154">
    <property type="entry name" value="TLV/ENV_coat_polyprotein"/>
</dbReference>
<comment type="caution">
    <text evidence="1">The sequence shown here is derived from an EMBL/GenBank/DDBJ whole genome shotgun (WGS) entry which is preliminary data.</text>
</comment>
<dbReference type="InterPro" id="IPR005166">
    <property type="entry name" value="RSV_p95_env"/>
</dbReference>
<evidence type="ECO:0000313" key="1">
    <source>
        <dbReference type="EMBL" id="RMB96165.1"/>
    </source>
</evidence>
<dbReference type="EMBL" id="QRBI01000178">
    <property type="protein sequence ID" value="RMB96165.1"/>
    <property type="molecule type" value="Genomic_DNA"/>
</dbReference>
<accession>A0A3M0J5P0</accession>
<reference evidence="1 2" key="1">
    <citation type="submission" date="2018-07" db="EMBL/GenBank/DDBJ databases">
        <title>A high quality draft genome assembly of the barn swallow (H. rustica rustica).</title>
        <authorList>
            <person name="Formenti G."/>
            <person name="Chiara M."/>
            <person name="Poveda L."/>
            <person name="Francoijs K.-J."/>
            <person name="Bonisoli-Alquati A."/>
            <person name="Canova L."/>
            <person name="Gianfranceschi L."/>
            <person name="Horner D.S."/>
            <person name="Saino N."/>
        </authorList>
    </citation>
    <scope>NUCLEOTIDE SEQUENCE [LARGE SCALE GENOMIC DNA]</scope>
    <source>
        <strain evidence="1">Chelidonia</strain>
        <tissue evidence="1">Blood</tissue>
    </source>
</reference>
<organism evidence="1 2">
    <name type="scientific">Hirundo rustica rustica</name>
    <dbReference type="NCBI Taxonomy" id="333673"/>
    <lineage>
        <taxon>Eukaryota</taxon>
        <taxon>Metazoa</taxon>
        <taxon>Chordata</taxon>
        <taxon>Craniata</taxon>
        <taxon>Vertebrata</taxon>
        <taxon>Euteleostomi</taxon>
        <taxon>Archelosauria</taxon>
        <taxon>Archosauria</taxon>
        <taxon>Dinosauria</taxon>
        <taxon>Saurischia</taxon>
        <taxon>Theropoda</taxon>
        <taxon>Coelurosauria</taxon>
        <taxon>Aves</taxon>
        <taxon>Neognathae</taxon>
        <taxon>Neoaves</taxon>
        <taxon>Telluraves</taxon>
        <taxon>Australaves</taxon>
        <taxon>Passeriformes</taxon>
        <taxon>Sylvioidea</taxon>
        <taxon>Hirundinidae</taxon>
        <taxon>Hirundo</taxon>
    </lineage>
</organism>
<sequence length="543" mass="61032">MSPEDLATPLRNPAEEDLLKTISFSVKMEPVPVRTLPLRNPHLILEACLLISLSVPTVGWLIPQPKANVWATLARAMGQDHTCLSATSANNPLTTCLVGIPFQPEEFPSKLLEMQTQVNCEGISKGQTVSWNSPPKSFVGVKINLPVKNPLILWQKGQERFFQAVYQSKVVYTAGRWCDRIAHVKVVTTLEADPLALPKGVFLICGDRAWAGIPPCLVGGPCTFGRLGLFSPNKTTLMDWQRKNSTQLAIRKRDLAALDADCDSEIIHWSKSKGIAITVFLLWVLIAKALGELAHLECWVAKQANLTSNALTNLLSDEEVTRQATLQNRAAIDYLLLLHSHRCEEFEGLCCFNLSSRAENIYDAIQEIREMVGSIKKETDNWLGRLFANWGISDWGGIYFKNRSVNFIYSCAGFSLLWVNQTDDDLYMQQTQWKTIEQGIQCLREMAVAEMVFSDDLNTRNPDLVPCTPVMWRKLVRLGPQEYSSALAKIKWDDTEETVLDMVKKLRTYADAVHGATHARIAALEMHTQKLKDKMEEIKEAFL</sequence>
<dbReference type="SUPFAM" id="SSF58069">
    <property type="entry name" value="Virus ectodomain"/>
    <property type="match status" value="1"/>
</dbReference>
<gene>
    <name evidence="1" type="ORF">DUI87_27226</name>
</gene>
<dbReference type="Pfam" id="PF03708">
    <property type="entry name" value="Avian_gp85"/>
    <property type="match status" value="1"/>
</dbReference>
<name>A0A3M0J5P0_HIRRU</name>
<protein>
    <submittedName>
        <fullName evidence="1">Uncharacterized protein</fullName>
    </submittedName>
</protein>
<dbReference type="OrthoDB" id="9838443at2759"/>
<keyword evidence="2" id="KW-1185">Reference proteome</keyword>
<dbReference type="PANTHER" id="PTHR10424">
    <property type="entry name" value="VIRAL ENVELOPE PROTEIN"/>
    <property type="match status" value="1"/>
</dbReference>
<dbReference type="Proteomes" id="UP000269221">
    <property type="component" value="Unassembled WGS sequence"/>
</dbReference>
<proteinExistence type="predicted"/>
<dbReference type="Gene3D" id="1.10.287.210">
    <property type="match status" value="1"/>
</dbReference>
<dbReference type="AlphaFoldDB" id="A0A3M0J5P0"/>